<evidence type="ECO:0000313" key="3">
    <source>
        <dbReference type="Proteomes" id="UP000715095"/>
    </source>
</evidence>
<gene>
    <name evidence="2" type="ORF">H6A60_01555</name>
</gene>
<proteinExistence type="predicted"/>
<protein>
    <submittedName>
        <fullName evidence="2">Uncharacterized protein</fullName>
    </submittedName>
</protein>
<organism evidence="2 3">
    <name type="scientific">Sutterella massiliensis</name>
    <dbReference type="NCBI Taxonomy" id="1816689"/>
    <lineage>
        <taxon>Bacteria</taxon>
        <taxon>Pseudomonadati</taxon>
        <taxon>Pseudomonadota</taxon>
        <taxon>Betaproteobacteria</taxon>
        <taxon>Burkholderiales</taxon>
        <taxon>Sutterellaceae</taxon>
        <taxon>Sutterella</taxon>
    </lineage>
</organism>
<sequence length="210" mass="22958">MSSLILEDVDRAVETPIPRARRRRFWLVWWLWGIFGTVFSMRGVPDGTWLAVALLLTSPFWALFAVWPILWLRDRLRAKRFWAESVSVVLAGSPSSSAEAQGEKAEPEEDIALPVVVGQSGVLVPVVGWMSAFPTIDEARLAALGVKGVPAETFAGVHLASFNAEDLIETFLADNALRASDCPGASVDDLLCAQRWCASLKLAIDRSHAA</sequence>
<evidence type="ECO:0000256" key="1">
    <source>
        <dbReference type="SAM" id="Phobius"/>
    </source>
</evidence>
<comment type="caution">
    <text evidence="2">The sequence shown here is derived from an EMBL/GenBank/DDBJ whole genome shotgun (WGS) entry which is preliminary data.</text>
</comment>
<dbReference type="EMBL" id="JACJJC010000002">
    <property type="protein sequence ID" value="MBM6703197.1"/>
    <property type="molecule type" value="Genomic_DNA"/>
</dbReference>
<name>A0ABS2DPZ6_9BURK</name>
<feature type="transmembrane region" description="Helical" evidence="1">
    <location>
        <begin position="25"/>
        <end position="43"/>
    </location>
</feature>
<reference evidence="2 3" key="1">
    <citation type="journal article" date="2021" name="Sci. Rep.">
        <title>The distribution of antibiotic resistance genes in chicken gut microbiota commensals.</title>
        <authorList>
            <person name="Juricova H."/>
            <person name="Matiasovicova J."/>
            <person name="Kubasova T."/>
            <person name="Cejkova D."/>
            <person name="Rychlik I."/>
        </authorList>
    </citation>
    <scope>NUCLEOTIDE SEQUENCE [LARGE SCALE GENOMIC DNA]</scope>
    <source>
        <strain evidence="2 3">An829</strain>
    </source>
</reference>
<accession>A0ABS2DPZ6</accession>
<keyword evidence="1" id="KW-1133">Transmembrane helix</keyword>
<evidence type="ECO:0000313" key="2">
    <source>
        <dbReference type="EMBL" id="MBM6703197.1"/>
    </source>
</evidence>
<keyword evidence="1" id="KW-0472">Membrane</keyword>
<dbReference type="RefSeq" id="WP_205101593.1">
    <property type="nucleotide sequence ID" value="NZ_JACJJC010000002.1"/>
</dbReference>
<keyword evidence="3" id="KW-1185">Reference proteome</keyword>
<feature type="transmembrane region" description="Helical" evidence="1">
    <location>
        <begin position="49"/>
        <end position="72"/>
    </location>
</feature>
<dbReference type="Proteomes" id="UP000715095">
    <property type="component" value="Unassembled WGS sequence"/>
</dbReference>
<keyword evidence="1" id="KW-0812">Transmembrane</keyword>